<dbReference type="EMBL" id="JAACJM010000153">
    <property type="protein sequence ID" value="KAF5342903.1"/>
    <property type="molecule type" value="Genomic_DNA"/>
</dbReference>
<organism evidence="2 3">
    <name type="scientific">Tetrapyrgos nigripes</name>
    <dbReference type="NCBI Taxonomy" id="182062"/>
    <lineage>
        <taxon>Eukaryota</taxon>
        <taxon>Fungi</taxon>
        <taxon>Dikarya</taxon>
        <taxon>Basidiomycota</taxon>
        <taxon>Agaricomycotina</taxon>
        <taxon>Agaricomycetes</taxon>
        <taxon>Agaricomycetidae</taxon>
        <taxon>Agaricales</taxon>
        <taxon>Marasmiineae</taxon>
        <taxon>Marasmiaceae</taxon>
        <taxon>Tetrapyrgos</taxon>
    </lineage>
</organism>
<feature type="compositionally biased region" description="Basic residues" evidence="1">
    <location>
        <begin position="361"/>
        <end position="375"/>
    </location>
</feature>
<proteinExistence type="predicted"/>
<protein>
    <submittedName>
        <fullName evidence="2">Uncharacterized protein</fullName>
    </submittedName>
</protein>
<dbReference type="AlphaFoldDB" id="A0A8H5CK13"/>
<feature type="region of interest" description="Disordered" evidence="1">
    <location>
        <begin position="46"/>
        <end position="85"/>
    </location>
</feature>
<reference evidence="2 3" key="1">
    <citation type="journal article" date="2020" name="ISME J.">
        <title>Uncovering the hidden diversity of litter-decomposition mechanisms in mushroom-forming fungi.</title>
        <authorList>
            <person name="Floudas D."/>
            <person name="Bentzer J."/>
            <person name="Ahren D."/>
            <person name="Johansson T."/>
            <person name="Persson P."/>
            <person name="Tunlid A."/>
        </authorList>
    </citation>
    <scope>NUCLEOTIDE SEQUENCE [LARGE SCALE GENOMIC DNA]</scope>
    <source>
        <strain evidence="2 3">CBS 291.85</strain>
    </source>
</reference>
<feature type="compositionally biased region" description="Low complexity" evidence="1">
    <location>
        <begin position="121"/>
        <end position="138"/>
    </location>
</feature>
<name>A0A8H5CK13_9AGAR</name>
<dbReference type="Proteomes" id="UP000559256">
    <property type="component" value="Unassembled WGS sequence"/>
</dbReference>
<feature type="compositionally biased region" description="Acidic residues" evidence="1">
    <location>
        <begin position="347"/>
        <end position="356"/>
    </location>
</feature>
<comment type="caution">
    <text evidence="2">The sequence shown here is derived from an EMBL/GenBank/DDBJ whole genome shotgun (WGS) entry which is preliminary data.</text>
</comment>
<evidence type="ECO:0000256" key="1">
    <source>
        <dbReference type="SAM" id="MobiDB-lite"/>
    </source>
</evidence>
<feature type="region of interest" description="Disordered" evidence="1">
    <location>
        <begin position="110"/>
        <end position="143"/>
    </location>
</feature>
<feature type="compositionally biased region" description="Pro residues" evidence="1">
    <location>
        <begin position="54"/>
        <end position="65"/>
    </location>
</feature>
<keyword evidence="3" id="KW-1185">Reference proteome</keyword>
<feature type="region of interest" description="Disordered" evidence="1">
    <location>
        <begin position="1"/>
        <end position="21"/>
    </location>
</feature>
<evidence type="ECO:0000313" key="3">
    <source>
        <dbReference type="Proteomes" id="UP000559256"/>
    </source>
</evidence>
<accession>A0A8H5CK13</accession>
<feature type="region of interest" description="Disordered" evidence="1">
    <location>
        <begin position="333"/>
        <end position="377"/>
    </location>
</feature>
<sequence length="422" mass="46542">MAEPRPCTIPHSRRVNGPCTCPNYSPHSSSNCRDCGHADADHVAAVDSITPLPSRSPTPEVPPPSRTHAHSSRHAAGSSQPSSKIQEIVENNTSQASKNLLKKVQKEVNKGLRGGSDQSNSPSKATSSTSKAVVKAKPQASTQNKPSRFGYILVNVWGCKQNTRGAISLRSNVAPNKSTYDHYVVLGLGASDLKNGIEIPPNLNHVRLVKFLRKIIPAFRYLYPDDAMDVDLTEPSPWMLCSKMRNSLVLCPIKLPDSGDLIRKGTLESKAFSDRVVIIATREAISRNDIWLKCPEMELKTFNTNWETLAGLEGRQDDESMNEEDGEDICPALADRTNAQKRKHDELSEDEDEDEEQRPAKALRRSIRNKSKGKAKAIALSDVDSENEVIDVASELLPLSPVKKITDPWDANRKFTLPRASQ</sequence>
<evidence type="ECO:0000313" key="2">
    <source>
        <dbReference type="EMBL" id="KAF5342903.1"/>
    </source>
</evidence>
<gene>
    <name evidence="2" type="ORF">D9758_015412</name>
</gene>